<comment type="caution">
    <text evidence="2">The sequence shown here is derived from an EMBL/GenBank/DDBJ whole genome shotgun (WGS) entry which is preliminary data.</text>
</comment>
<accession>A0A814HAN8</accession>
<evidence type="ECO:0000313" key="3">
    <source>
        <dbReference type="Proteomes" id="UP000663879"/>
    </source>
</evidence>
<proteinExistence type="predicted"/>
<name>A0A814HAN8_9BILA</name>
<organism evidence="2 3">
    <name type="scientific">Brachionus calyciflorus</name>
    <dbReference type="NCBI Taxonomy" id="104777"/>
    <lineage>
        <taxon>Eukaryota</taxon>
        <taxon>Metazoa</taxon>
        <taxon>Spiralia</taxon>
        <taxon>Gnathifera</taxon>
        <taxon>Rotifera</taxon>
        <taxon>Eurotatoria</taxon>
        <taxon>Monogononta</taxon>
        <taxon>Pseudotrocha</taxon>
        <taxon>Ploima</taxon>
        <taxon>Brachionidae</taxon>
        <taxon>Brachionus</taxon>
    </lineage>
</organism>
<dbReference type="Proteomes" id="UP000663879">
    <property type="component" value="Unassembled WGS sequence"/>
</dbReference>
<keyword evidence="3" id="KW-1185">Reference proteome</keyword>
<dbReference type="OrthoDB" id="10209939at2759"/>
<feature type="domain" description="C2H2-type" evidence="1">
    <location>
        <begin position="95"/>
        <end position="116"/>
    </location>
</feature>
<protein>
    <recommendedName>
        <fullName evidence="1">C2H2-type domain-containing protein</fullName>
    </recommendedName>
</protein>
<evidence type="ECO:0000259" key="1">
    <source>
        <dbReference type="PROSITE" id="PS00028"/>
    </source>
</evidence>
<sequence>MKNNVFESEEYKLFLFLSDSGLVHKERKCTDPNCKKYDQTMAPYLQKRSKDAKNVLLYWRCSSCCKILVELIKYWSSQLTIAKSLSLIKKNPMPCPVCGAYMEGERGVNMHLARSHRDKK</sequence>
<dbReference type="PROSITE" id="PS00028">
    <property type="entry name" value="ZINC_FINGER_C2H2_1"/>
    <property type="match status" value="1"/>
</dbReference>
<dbReference type="AlphaFoldDB" id="A0A814HAN8"/>
<evidence type="ECO:0000313" key="2">
    <source>
        <dbReference type="EMBL" id="CAF1008201.1"/>
    </source>
</evidence>
<reference evidence="2" key="1">
    <citation type="submission" date="2021-02" db="EMBL/GenBank/DDBJ databases">
        <authorList>
            <person name="Nowell W R."/>
        </authorList>
    </citation>
    <scope>NUCLEOTIDE SEQUENCE</scope>
    <source>
        <strain evidence="2">Ploen Becks lab</strain>
    </source>
</reference>
<dbReference type="EMBL" id="CAJNOC010004063">
    <property type="protein sequence ID" value="CAF1008201.1"/>
    <property type="molecule type" value="Genomic_DNA"/>
</dbReference>
<dbReference type="InterPro" id="IPR013087">
    <property type="entry name" value="Znf_C2H2_type"/>
</dbReference>
<gene>
    <name evidence="2" type="ORF">OXX778_LOCUS16759</name>
</gene>